<dbReference type="SUPFAM" id="SSF75217">
    <property type="entry name" value="alpha/beta knot"/>
    <property type="match status" value="1"/>
</dbReference>
<evidence type="ECO:0000256" key="3">
    <source>
        <dbReference type="ARBA" id="ARBA00022679"/>
    </source>
</evidence>
<dbReference type="GO" id="GO:0002128">
    <property type="term" value="P:tRNA nucleoside ribose methylation"/>
    <property type="evidence" value="ECO:0007669"/>
    <property type="project" value="TreeGrafter"/>
</dbReference>
<sequence length="238" mass="26640">MPDVDIVLVEPLYEGNVGFAARVMKNFGFTNLVLVNPCPLGDEAIARSSHARDILESAERISLEEVFERSAVTIATTGTLGKSVTNPMRMPFYDPAELRDIITPIDGRVSILFGRENWGLNNDEVRRSDIICTIPTSPVYPIINISHAIGIICYELAGIPRGEYLLASRLEMDCLYEHISSFLDRIEHPPEKRATTLLLVRRVLGRTLLTAREASTLHGLLRRTEWHLDNPEGSDKSE</sequence>
<dbReference type="Gene3D" id="1.10.8.590">
    <property type="match status" value="1"/>
</dbReference>
<dbReference type="RefSeq" id="WP_211530045.1">
    <property type="nucleotide sequence ID" value="NZ_JWHL01000002.1"/>
</dbReference>
<dbReference type="InterPro" id="IPR029026">
    <property type="entry name" value="tRNA_m1G_MTases_N"/>
</dbReference>
<dbReference type="PANTHER" id="PTHR42786">
    <property type="entry name" value="TRNA/RRNA METHYLTRANSFERASE"/>
    <property type="match status" value="1"/>
</dbReference>
<feature type="domain" description="tRNA/rRNA methyltransferase SpoU type" evidence="5">
    <location>
        <begin position="5"/>
        <end position="154"/>
    </location>
</feature>
<dbReference type="NCBIfam" id="TIGR00050">
    <property type="entry name" value="rRNA_methyl_1"/>
    <property type="match status" value="1"/>
</dbReference>
<dbReference type="CDD" id="cd18093">
    <property type="entry name" value="SpoU-like_TrmJ"/>
    <property type="match status" value="1"/>
</dbReference>
<accession>A0A8J7W521</accession>
<comment type="caution">
    <text evidence="6">The sequence shown here is derived from an EMBL/GenBank/DDBJ whole genome shotgun (WGS) entry which is preliminary data.</text>
</comment>
<gene>
    <name evidence="6" type="ORF">RJ53_02520</name>
</gene>
<dbReference type="Proteomes" id="UP000730161">
    <property type="component" value="Unassembled WGS sequence"/>
</dbReference>
<dbReference type="InterPro" id="IPR004384">
    <property type="entry name" value="RNA_MeTrfase_TrmJ/LasT"/>
</dbReference>
<evidence type="ECO:0000313" key="7">
    <source>
        <dbReference type="Proteomes" id="UP000730161"/>
    </source>
</evidence>
<dbReference type="GO" id="GO:0008173">
    <property type="term" value="F:RNA methyltransferase activity"/>
    <property type="evidence" value="ECO:0007669"/>
    <property type="project" value="InterPro"/>
</dbReference>
<evidence type="ECO:0000256" key="2">
    <source>
        <dbReference type="ARBA" id="ARBA00022603"/>
    </source>
</evidence>
<keyword evidence="7" id="KW-1185">Reference proteome</keyword>
<dbReference type="OrthoDB" id="372184at2157"/>
<dbReference type="EMBL" id="JWHL01000002">
    <property type="protein sequence ID" value="MBR1368434.1"/>
    <property type="molecule type" value="Genomic_DNA"/>
</dbReference>
<dbReference type="Pfam" id="PF00588">
    <property type="entry name" value="SpoU_methylase"/>
    <property type="match status" value="1"/>
</dbReference>
<proteinExistence type="inferred from homology"/>
<dbReference type="AlphaFoldDB" id="A0A8J7W521"/>
<evidence type="ECO:0000256" key="1">
    <source>
        <dbReference type="ARBA" id="ARBA00007228"/>
    </source>
</evidence>
<keyword evidence="3" id="KW-0808">Transferase</keyword>
<evidence type="ECO:0000259" key="5">
    <source>
        <dbReference type="Pfam" id="PF00588"/>
    </source>
</evidence>
<dbReference type="InterPro" id="IPR001537">
    <property type="entry name" value="SpoU_MeTrfase"/>
</dbReference>
<organism evidence="6 7">
    <name type="scientific">Methanocalculus chunghsingensis</name>
    <dbReference type="NCBI Taxonomy" id="156457"/>
    <lineage>
        <taxon>Archaea</taxon>
        <taxon>Methanobacteriati</taxon>
        <taxon>Methanobacteriota</taxon>
        <taxon>Stenosarchaea group</taxon>
        <taxon>Methanomicrobia</taxon>
        <taxon>Methanomicrobiales</taxon>
        <taxon>Methanocalculaceae</taxon>
        <taxon>Methanocalculus</taxon>
    </lineage>
</organism>
<keyword evidence="4" id="KW-0949">S-adenosyl-L-methionine</keyword>
<reference evidence="6" key="1">
    <citation type="submission" date="2014-12" db="EMBL/GenBank/DDBJ databases">
        <authorList>
            <person name="Huang H.-H."/>
            <person name="Chen S.-C."/>
            <person name="Lai M.-C."/>
        </authorList>
    </citation>
    <scope>NUCLEOTIDE SEQUENCE</scope>
    <source>
        <strain evidence="6">K1F9705b</strain>
    </source>
</reference>
<dbReference type="InterPro" id="IPR029028">
    <property type="entry name" value="Alpha/beta_knot_MTases"/>
</dbReference>
<comment type="similarity">
    <text evidence="1">Belongs to the class IV-like SAM-binding methyltransferase superfamily. RNA methyltransferase TrmH family.</text>
</comment>
<dbReference type="PIRSF" id="PIRSF004808">
    <property type="entry name" value="LasT"/>
    <property type="match status" value="1"/>
</dbReference>
<dbReference type="GO" id="GO:0003723">
    <property type="term" value="F:RNA binding"/>
    <property type="evidence" value="ECO:0007669"/>
    <property type="project" value="InterPro"/>
</dbReference>
<dbReference type="Gene3D" id="3.40.1280.10">
    <property type="match status" value="1"/>
</dbReference>
<keyword evidence="2 6" id="KW-0489">Methyltransferase</keyword>
<evidence type="ECO:0000313" key="6">
    <source>
        <dbReference type="EMBL" id="MBR1368434.1"/>
    </source>
</evidence>
<evidence type="ECO:0000256" key="4">
    <source>
        <dbReference type="ARBA" id="ARBA00022691"/>
    </source>
</evidence>
<name>A0A8J7W521_9EURY</name>
<protein>
    <submittedName>
        <fullName evidence="6">RNA methyltransferase</fullName>
    </submittedName>
</protein>
<dbReference type="GO" id="GO:0005829">
    <property type="term" value="C:cytosol"/>
    <property type="evidence" value="ECO:0007669"/>
    <property type="project" value="TreeGrafter"/>
</dbReference>
<dbReference type="PANTHER" id="PTHR42786:SF2">
    <property type="entry name" value="TRNA (CYTIDINE_URIDINE-2'-O-)-METHYLTRANSFERASE TRMJ"/>
    <property type="match status" value="1"/>
</dbReference>